<sequence length="190" mass="21320">MTQHPASRFDGGIPVKSIDATSDRLVSALTILLTSVCTNTEWEYGESWLPNPTGTLLELSPAWCINTNLDLRKAISWMQFQICSQSFVLSPGEGLPGRVWQSQKFEWLEDASAASDTYFLRNQIAKALSVRTGFGVPIIVNAQVLAVAVFFRSRTRLPHPLTIAQTQEIVSNFQFEYSLWDSQFDSIERS</sequence>
<comment type="caution">
    <text evidence="1">The sequence shown here is derived from an EMBL/GenBank/DDBJ whole genome shotgun (WGS) entry which is preliminary data.</text>
</comment>
<evidence type="ECO:0000313" key="2">
    <source>
        <dbReference type="Proteomes" id="UP000238937"/>
    </source>
</evidence>
<accession>A0A2T1G902</accession>
<proteinExistence type="predicted"/>
<dbReference type="Gene3D" id="3.30.450.40">
    <property type="match status" value="1"/>
</dbReference>
<gene>
    <name evidence="1" type="ORF">C7B77_19325</name>
</gene>
<dbReference type="OrthoDB" id="315417at2"/>
<organism evidence="1 2">
    <name type="scientific">Chamaesiphon polymorphus CCALA 037</name>
    <dbReference type="NCBI Taxonomy" id="2107692"/>
    <lineage>
        <taxon>Bacteria</taxon>
        <taxon>Bacillati</taxon>
        <taxon>Cyanobacteriota</taxon>
        <taxon>Cyanophyceae</taxon>
        <taxon>Gomontiellales</taxon>
        <taxon>Chamaesiphonaceae</taxon>
        <taxon>Chamaesiphon</taxon>
    </lineage>
</organism>
<dbReference type="RefSeq" id="WP_106308517.1">
    <property type="nucleotide sequence ID" value="NZ_PVWO01000293.1"/>
</dbReference>
<keyword evidence="2" id="KW-1185">Reference proteome</keyword>
<dbReference type="SUPFAM" id="SSF55781">
    <property type="entry name" value="GAF domain-like"/>
    <property type="match status" value="1"/>
</dbReference>
<protein>
    <recommendedName>
        <fullName evidence="3">GAF domain-containing protein</fullName>
    </recommendedName>
</protein>
<dbReference type="EMBL" id="PVWO01000293">
    <property type="protein sequence ID" value="PSB53718.1"/>
    <property type="molecule type" value="Genomic_DNA"/>
</dbReference>
<dbReference type="AlphaFoldDB" id="A0A2T1G902"/>
<dbReference type="InterPro" id="IPR029016">
    <property type="entry name" value="GAF-like_dom_sf"/>
</dbReference>
<reference evidence="1 2" key="1">
    <citation type="submission" date="2018-03" db="EMBL/GenBank/DDBJ databases">
        <title>The ancient ancestry and fast evolution of plastids.</title>
        <authorList>
            <person name="Moore K.R."/>
            <person name="Magnabosco C."/>
            <person name="Momper L."/>
            <person name="Gold D.A."/>
            <person name="Bosak T."/>
            <person name="Fournier G.P."/>
        </authorList>
    </citation>
    <scope>NUCLEOTIDE SEQUENCE [LARGE SCALE GENOMIC DNA]</scope>
    <source>
        <strain evidence="1 2">CCALA 037</strain>
    </source>
</reference>
<name>A0A2T1G902_9CYAN</name>
<evidence type="ECO:0000313" key="1">
    <source>
        <dbReference type="EMBL" id="PSB53718.1"/>
    </source>
</evidence>
<evidence type="ECO:0008006" key="3">
    <source>
        <dbReference type="Google" id="ProtNLM"/>
    </source>
</evidence>
<dbReference type="Proteomes" id="UP000238937">
    <property type="component" value="Unassembled WGS sequence"/>
</dbReference>